<evidence type="ECO:0000256" key="2">
    <source>
        <dbReference type="ARBA" id="ARBA00007613"/>
    </source>
</evidence>
<proteinExistence type="inferred from homology"/>
<comment type="caution">
    <text evidence="9">The sequence shown here is derived from an EMBL/GenBank/DDBJ whole genome shotgun (WGS) entry which is preliminary data.</text>
</comment>
<feature type="chain" id="PRO_5047203970" evidence="8">
    <location>
        <begin position="22"/>
        <end position="577"/>
    </location>
</feature>
<evidence type="ECO:0000256" key="5">
    <source>
        <dbReference type="ARBA" id="ARBA00022692"/>
    </source>
</evidence>
<evidence type="ECO:0000256" key="8">
    <source>
        <dbReference type="SAM" id="SignalP"/>
    </source>
</evidence>
<evidence type="ECO:0000313" key="9">
    <source>
        <dbReference type="EMBL" id="CAD7288501.1"/>
    </source>
</evidence>
<feature type="signal peptide" evidence="8">
    <location>
        <begin position="1"/>
        <end position="21"/>
    </location>
</feature>
<keyword evidence="10" id="KW-1185">Reference proteome</keyword>
<dbReference type="RefSeq" id="WP_230057100.1">
    <property type="nucleotide sequence ID" value="NZ_CAJHOE010000003.1"/>
</dbReference>
<keyword evidence="7" id="KW-0998">Cell outer membrane</keyword>
<keyword evidence="3" id="KW-0813">Transport</keyword>
<dbReference type="EMBL" id="CAJHOE010000003">
    <property type="protein sequence ID" value="CAD7288501.1"/>
    <property type="molecule type" value="Genomic_DNA"/>
</dbReference>
<evidence type="ECO:0000256" key="4">
    <source>
        <dbReference type="ARBA" id="ARBA00022452"/>
    </source>
</evidence>
<dbReference type="InterPro" id="IPR003423">
    <property type="entry name" value="OMP_efflux"/>
</dbReference>
<comment type="similarity">
    <text evidence="2">Belongs to the outer membrane factor (OMF) (TC 1.B.17) family.</text>
</comment>
<sequence length="577" mass="64630">MKKVVSASLFAAIGIATMANAEDSIYRIYVGMFGGNRDEAVIERLASTIKAKVGDSAKFDVVDSYITDAQQKVLYVDTKPASRAQADALAAEVKQATGYNDIFVKPKVGTNPVTQTTKVDTPVVAQESMQTPTMEPVAQTAEVQEPAVSGILTIREAAQKVLAENPKIKESEYSYFQVGKDLKIAKNAYYPTLDLQGSVGYERRAQDDGFRQPRRSGDGRISNASLTLVENLYNGGADKNRINSQSARLDSAAYTINQTADRLILQLANAYLELLHTKKIVDIETETVASHERIYNQIKDRAASGFGVASEERQAGSRYTLAQSNLIAAQNNYEDAITTFEKLYGQKVDADSLVMPDFNLPLPNSEMELQDKALMCNPALLVQRANIAMAESVIKEKNAPFLPKLDLEVSGRYDHSTVLYDNYEDKAFDTLLRLRYNLYNKGIDKLDKEKSQLATSQEQQTLDVLTRDLKESLKFTWQNYNLEQKKMAYLNEHVEYAKATLDSYQDEFRIGRRDLINLLDAETEYNTALKEILNTEVAIRYAQYRMLDNMGMLSDSFEPGFGRKYIQGACSIENDLR</sequence>
<evidence type="ECO:0000256" key="3">
    <source>
        <dbReference type="ARBA" id="ARBA00022448"/>
    </source>
</evidence>
<dbReference type="Pfam" id="PF02321">
    <property type="entry name" value="OEP"/>
    <property type="match status" value="2"/>
</dbReference>
<evidence type="ECO:0000256" key="6">
    <source>
        <dbReference type="ARBA" id="ARBA00023136"/>
    </source>
</evidence>
<evidence type="ECO:0000256" key="1">
    <source>
        <dbReference type="ARBA" id="ARBA00004442"/>
    </source>
</evidence>
<dbReference type="Gene3D" id="1.20.1600.10">
    <property type="entry name" value="Outer membrane efflux proteins (OEP)"/>
    <property type="match status" value="1"/>
</dbReference>
<evidence type="ECO:0000256" key="7">
    <source>
        <dbReference type="ARBA" id="ARBA00023237"/>
    </source>
</evidence>
<gene>
    <name evidence="9" type="ORF">LMG8286_01345</name>
</gene>
<accession>A0ABM8Q6S7</accession>
<dbReference type="PANTHER" id="PTHR30026">
    <property type="entry name" value="OUTER MEMBRANE PROTEIN TOLC"/>
    <property type="match status" value="1"/>
</dbReference>
<keyword evidence="5" id="KW-0812">Transmembrane</keyword>
<dbReference type="InterPro" id="IPR051906">
    <property type="entry name" value="TolC-like"/>
</dbReference>
<dbReference type="SUPFAM" id="SSF56954">
    <property type="entry name" value="Outer membrane efflux proteins (OEP)"/>
    <property type="match status" value="1"/>
</dbReference>
<reference evidence="9 10" key="1">
    <citation type="submission" date="2020-11" db="EMBL/GenBank/DDBJ databases">
        <authorList>
            <person name="Peeters C."/>
        </authorList>
    </citation>
    <scope>NUCLEOTIDE SEQUENCE [LARGE SCALE GENOMIC DNA]</scope>
    <source>
        <strain evidence="9 10">LMG 8286</strain>
    </source>
</reference>
<organism evidence="9 10">
    <name type="scientific">Campylobacter suis</name>
    <dbReference type="NCBI Taxonomy" id="2790657"/>
    <lineage>
        <taxon>Bacteria</taxon>
        <taxon>Pseudomonadati</taxon>
        <taxon>Campylobacterota</taxon>
        <taxon>Epsilonproteobacteria</taxon>
        <taxon>Campylobacterales</taxon>
        <taxon>Campylobacteraceae</taxon>
        <taxon>Campylobacter</taxon>
    </lineage>
</organism>
<dbReference type="Proteomes" id="UP000789359">
    <property type="component" value="Unassembled WGS sequence"/>
</dbReference>
<keyword evidence="8" id="KW-0732">Signal</keyword>
<evidence type="ECO:0000313" key="10">
    <source>
        <dbReference type="Proteomes" id="UP000789359"/>
    </source>
</evidence>
<name>A0ABM8Q6S7_9BACT</name>
<keyword evidence="6" id="KW-0472">Membrane</keyword>
<protein>
    <submittedName>
        <fullName evidence="9">Uncharacterized protein</fullName>
    </submittedName>
</protein>
<comment type="subcellular location">
    <subcellularLocation>
        <location evidence="1">Cell outer membrane</location>
    </subcellularLocation>
</comment>
<dbReference type="PANTHER" id="PTHR30026:SF22">
    <property type="entry name" value="OUTER MEMBRANE EFFLUX PROTEIN"/>
    <property type="match status" value="1"/>
</dbReference>
<keyword evidence="4" id="KW-1134">Transmembrane beta strand</keyword>